<dbReference type="InterPro" id="IPR020051">
    <property type="entry name" value="SagB-type_dehydrogenase"/>
</dbReference>
<protein>
    <submittedName>
        <fullName evidence="2">SagB-type dehydrogenase family enzyme</fullName>
    </submittedName>
</protein>
<dbReference type="InterPro" id="IPR052544">
    <property type="entry name" value="Bacteriocin_Proc_Enz"/>
</dbReference>
<reference evidence="2 3" key="1">
    <citation type="submission" date="2018-03" db="EMBL/GenBank/DDBJ databases">
        <title>Genomic Encyclopedia of Archaeal and Bacterial Type Strains, Phase II (KMG-II): from individual species to whole genera.</title>
        <authorList>
            <person name="Goeker M."/>
        </authorList>
    </citation>
    <scope>NUCLEOTIDE SEQUENCE [LARGE SCALE GENOMIC DNA]</scope>
    <source>
        <strain evidence="2 3">DSM 45312</strain>
    </source>
</reference>
<dbReference type="Pfam" id="PF00881">
    <property type="entry name" value="Nitroreductase"/>
    <property type="match status" value="1"/>
</dbReference>
<dbReference type="Proteomes" id="UP000240542">
    <property type="component" value="Unassembled WGS sequence"/>
</dbReference>
<gene>
    <name evidence="2" type="ORF">CLV63_107169</name>
</gene>
<keyword evidence="3" id="KW-1185">Reference proteome</keyword>
<evidence type="ECO:0000259" key="1">
    <source>
        <dbReference type="Pfam" id="PF00881"/>
    </source>
</evidence>
<dbReference type="PANTHER" id="PTHR43745:SF2">
    <property type="entry name" value="NITROREDUCTASE MJ1384-RELATED"/>
    <property type="match status" value="1"/>
</dbReference>
<dbReference type="Gene3D" id="3.40.109.10">
    <property type="entry name" value="NADH Oxidase"/>
    <property type="match status" value="1"/>
</dbReference>
<organism evidence="2 3">
    <name type="scientific">Murinocardiopsis flavida</name>
    <dbReference type="NCBI Taxonomy" id="645275"/>
    <lineage>
        <taxon>Bacteria</taxon>
        <taxon>Bacillati</taxon>
        <taxon>Actinomycetota</taxon>
        <taxon>Actinomycetes</taxon>
        <taxon>Streptosporangiales</taxon>
        <taxon>Nocardiopsidaceae</taxon>
        <taxon>Murinocardiopsis</taxon>
    </lineage>
</organism>
<feature type="domain" description="Nitroreductase" evidence="1">
    <location>
        <begin position="162"/>
        <end position="345"/>
    </location>
</feature>
<dbReference type="AlphaFoldDB" id="A0A2P8DKN2"/>
<sequence length="372" mass="39680">MRLRRARTTACFWRDGRFAVTNYLTGDTVRIDPAAAAVLTAFDGWTTVEDAAERLGHDPADLAKTADALCECALLFTEDDPRAAADDAVAEQWRHWAPAGPLLHFGTRNLPFAAPEEQRRLRAEVGADQRAPMFKSYPDADRILLPRRPLSTGEAFDSVLYRRRTHRAFAPGPVPRVSFATLLAAVFGPSDFVDSPGFGAMMLRTSAAGGARQEIEAYVAVLDVADVPAGFYHYNPREHALELLTEGADRAGLNALCAGQEGVSGAGFAVFLTGVIGRMSAKYRTARAYRVMLMNAGHLGQTFALTATALGLGPFQTAAFDDAAVEAALGVDGVSETALYVLAAGVAPGDPMAGDAPQRRRPAGPGAFRLTL</sequence>
<dbReference type="CDD" id="cd02142">
    <property type="entry name" value="McbC_SagB-like_oxidoreductase"/>
    <property type="match status" value="1"/>
</dbReference>
<evidence type="ECO:0000313" key="2">
    <source>
        <dbReference type="EMBL" id="PSK97776.1"/>
    </source>
</evidence>
<dbReference type="RefSeq" id="WP_211301277.1">
    <property type="nucleotide sequence ID" value="NZ_PYGA01000007.1"/>
</dbReference>
<proteinExistence type="predicted"/>
<name>A0A2P8DKN2_9ACTN</name>
<dbReference type="InterPro" id="IPR000415">
    <property type="entry name" value="Nitroreductase-like"/>
</dbReference>
<accession>A0A2P8DKN2</accession>
<dbReference type="GO" id="GO:0016491">
    <property type="term" value="F:oxidoreductase activity"/>
    <property type="evidence" value="ECO:0007669"/>
    <property type="project" value="InterPro"/>
</dbReference>
<evidence type="ECO:0000313" key="3">
    <source>
        <dbReference type="Proteomes" id="UP000240542"/>
    </source>
</evidence>
<dbReference type="PANTHER" id="PTHR43745">
    <property type="entry name" value="NITROREDUCTASE MJ1384-RELATED"/>
    <property type="match status" value="1"/>
</dbReference>
<dbReference type="NCBIfam" id="TIGR03605">
    <property type="entry name" value="antibiot_sagB"/>
    <property type="match status" value="1"/>
</dbReference>
<dbReference type="InterPro" id="IPR029479">
    <property type="entry name" value="Nitroreductase"/>
</dbReference>
<dbReference type="EMBL" id="PYGA01000007">
    <property type="protein sequence ID" value="PSK97776.1"/>
    <property type="molecule type" value="Genomic_DNA"/>
</dbReference>
<dbReference type="SUPFAM" id="SSF55469">
    <property type="entry name" value="FMN-dependent nitroreductase-like"/>
    <property type="match status" value="1"/>
</dbReference>
<comment type="caution">
    <text evidence="2">The sequence shown here is derived from an EMBL/GenBank/DDBJ whole genome shotgun (WGS) entry which is preliminary data.</text>
</comment>